<proteinExistence type="predicted"/>
<evidence type="ECO:0000313" key="1">
    <source>
        <dbReference type="EMBL" id="TMS33604.1"/>
    </source>
</evidence>
<name>A0A4U8UKX7_STECR</name>
<organism evidence="1 2">
    <name type="scientific">Steinernema carpocapsae</name>
    <name type="common">Entomopathogenic nematode</name>
    <dbReference type="NCBI Taxonomy" id="34508"/>
    <lineage>
        <taxon>Eukaryota</taxon>
        <taxon>Metazoa</taxon>
        <taxon>Ecdysozoa</taxon>
        <taxon>Nematoda</taxon>
        <taxon>Chromadorea</taxon>
        <taxon>Rhabditida</taxon>
        <taxon>Tylenchina</taxon>
        <taxon>Panagrolaimomorpha</taxon>
        <taxon>Strongyloidoidea</taxon>
        <taxon>Steinernematidae</taxon>
        <taxon>Steinernema</taxon>
    </lineage>
</organism>
<sequence>MLTSCFGDLCISPQANLSDLPQWHLIIRPIRCTSKWKHALCEVYSDGSMVCKHPQVAESADPNQRIDRIVIKECGRVFDGQEWAIMSQHTALTDLLPFILTHVSSQPVLKISGEESAEQENLLTSGRTRKLDLHGKWPSSIRYHLMAYLLSTLVPNVTISEEADLYIDQAIFDYIFEKFQMEKNSHFKVSGYLGVDPGYMKSFKLDLQRRNPEQKKGDITWVSPFNHRRTLRAVFVCDRVTIFSGKFEDY</sequence>
<reference evidence="1 2" key="1">
    <citation type="journal article" date="2015" name="Genome Biol.">
        <title>Comparative genomics of Steinernema reveals deeply conserved gene regulatory networks.</title>
        <authorList>
            <person name="Dillman A.R."/>
            <person name="Macchietto M."/>
            <person name="Porter C.F."/>
            <person name="Rogers A."/>
            <person name="Williams B."/>
            <person name="Antoshechkin I."/>
            <person name="Lee M.M."/>
            <person name="Goodwin Z."/>
            <person name="Lu X."/>
            <person name="Lewis E.E."/>
            <person name="Goodrich-Blair H."/>
            <person name="Stock S.P."/>
            <person name="Adams B.J."/>
            <person name="Sternberg P.W."/>
            <person name="Mortazavi A."/>
        </authorList>
    </citation>
    <scope>NUCLEOTIDE SEQUENCE [LARGE SCALE GENOMIC DNA]</scope>
    <source>
        <strain evidence="1 2">ALL</strain>
    </source>
</reference>
<gene>
    <name evidence="1" type="ORF">L596_001326</name>
</gene>
<comment type="caution">
    <text evidence="1">The sequence shown here is derived from an EMBL/GenBank/DDBJ whole genome shotgun (WGS) entry which is preliminary data.</text>
</comment>
<keyword evidence="2" id="KW-1185">Reference proteome</keyword>
<dbReference type="AlphaFoldDB" id="A0A4U8UKX7"/>
<evidence type="ECO:0000313" key="2">
    <source>
        <dbReference type="Proteomes" id="UP000298663"/>
    </source>
</evidence>
<accession>A0A4U8UKX7</accession>
<protein>
    <submittedName>
        <fullName evidence="1">Uncharacterized protein</fullName>
    </submittedName>
</protein>
<dbReference type="Proteomes" id="UP000298663">
    <property type="component" value="Unassembled WGS sequence"/>
</dbReference>
<dbReference type="EMBL" id="AZBU02000001">
    <property type="protein sequence ID" value="TMS33604.1"/>
    <property type="molecule type" value="Genomic_DNA"/>
</dbReference>
<reference evidence="1 2" key="2">
    <citation type="journal article" date="2019" name="G3 (Bethesda)">
        <title>Hybrid Assembly of the Genome of the Entomopathogenic Nematode Steinernema carpocapsae Identifies the X-Chromosome.</title>
        <authorList>
            <person name="Serra L."/>
            <person name="Macchietto M."/>
            <person name="Macias-Munoz A."/>
            <person name="McGill C.J."/>
            <person name="Rodriguez I.M."/>
            <person name="Rodriguez B."/>
            <person name="Murad R."/>
            <person name="Mortazavi A."/>
        </authorList>
    </citation>
    <scope>NUCLEOTIDE SEQUENCE [LARGE SCALE GENOMIC DNA]</scope>
    <source>
        <strain evidence="1 2">ALL</strain>
    </source>
</reference>